<proteinExistence type="predicted"/>
<gene>
    <name evidence="5" type="ORF">MRX98_15405</name>
</gene>
<dbReference type="PANTHER" id="PTHR43023">
    <property type="entry name" value="PROTEIN TRIGALACTOSYLDIACYLGLYCEROL 3, CHLOROPLASTIC"/>
    <property type="match status" value="1"/>
</dbReference>
<dbReference type="Gene3D" id="3.40.50.300">
    <property type="entry name" value="P-loop containing nucleotide triphosphate hydrolases"/>
    <property type="match status" value="1"/>
</dbReference>
<evidence type="ECO:0000256" key="1">
    <source>
        <dbReference type="ARBA" id="ARBA00022448"/>
    </source>
</evidence>
<dbReference type="GO" id="GO:0016887">
    <property type="term" value="F:ATP hydrolysis activity"/>
    <property type="evidence" value="ECO:0007669"/>
    <property type="project" value="InterPro"/>
</dbReference>
<keyword evidence="6" id="KW-1185">Reference proteome</keyword>
<evidence type="ECO:0000259" key="4">
    <source>
        <dbReference type="PROSITE" id="PS50893"/>
    </source>
</evidence>
<keyword evidence="3 5" id="KW-0067">ATP-binding</keyword>
<evidence type="ECO:0000313" key="6">
    <source>
        <dbReference type="Proteomes" id="UP001165427"/>
    </source>
</evidence>
<dbReference type="RefSeq" id="WP_246911579.1">
    <property type="nucleotide sequence ID" value="NZ_JALJRB010000019.1"/>
</dbReference>
<evidence type="ECO:0000256" key="2">
    <source>
        <dbReference type="ARBA" id="ARBA00022741"/>
    </source>
</evidence>
<feature type="domain" description="ABC transporter" evidence="4">
    <location>
        <begin position="9"/>
        <end position="245"/>
    </location>
</feature>
<evidence type="ECO:0000313" key="5">
    <source>
        <dbReference type="EMBL" id="MCJ8501969.1"/>
    </source>
</evidence>
<dbReference type="GO" id="GO:0005524">
    <property type="term" value="F:ATP binding"/>
    <property type="evidence" value="ECO:0007669"/>
    <property type="project" value="UniProtKB-KW"/>
</dbReference>
<protein>
    <submittedName>
        <fullName evidence="5">ATP-binding cassette domain-containing protein</fullName>
    </submittedName>
</protein>
<reference evidence="5" key="1">
    <citation type="submission" date="2022-04" db="EMBL/GenBank/DDBJ databases">
        <title>Desulfatitalea alkaliphila sp. nov., a novel anaerobic sulfate-reducing bacterium isolated from terrestrial mud volcano, Taman Peninsula, Russia.</title>
        <authorList>
            <person name="Khomyakova M.A."/>
            <person name="Merkel A.Y."/>
            <person name="Slobodkin A.I."/>
        </authorList>
    </citation>
    <scope>NUCLEOTIDE SEQUENCE</scope>
    <source>
        <strain evidence="5">M08but</strain>
    </source>
</reference>
<keyword evidence="2" id="KW-0547">Nucleotide-binding</keyword>
<dbReference type="PROSITE" id="PS50893">
    <property type="entry name" value="ABC_TRANSPORTER_2"/>
    <property type="match status" value="1"/>
</dbReference>
<dbReference type="EMBL" id="JALJRB010000019">
    <property type="protein sequence ID" value="MCJ8501969.1"/>
    <property type="molecule type" value="Genomic_DNA"/>
</dbReference>
<accession>A0AA41R421</accession>
<comment type="caution">
    <text evidence="5">The sequence shown here is derived from an EMBL/GenBank/DDBJ whole genome shotgun (WGS) entry which is preliminary data.</text>
</comment>
<dbReference type="SMART" id="SM00382">
    <property type="entry name" value="AAA"/>
    <property type="match status" value="1"/>
</dbReference>
<organism evidence="5 6">
    <name type="scientific">Desulfatitalea alkaliphila</name>
    <dbReference type="NCBI Taxonomy" id="2929485"/>
    <lineage>
        <taxon>Bacteria</taxon>
        <taxon>Pseudomonadati</taxon>
        <taxon>Thermodesulfobacteriota</taxon>
        <taxon>Desulfobacteria</taxon>
        <taxon>Desulfobacterales</taxon>
        <taxon>Desulfosarcinaceae</taxon>
        <taxon>Desulfatitalea</taxon>
    </lineage>
</organism>
<dbReference type="InterPro" id="IPR017871">
    <property type="entry name" value="ABC_transporter-like_CS"/>
</dbReference>
<dbReference type="Pfam" id="PF00005">
    <property type="entry name" value="ABC_tran"/>
    <property type="match status" value="1"/>
</dbReference>
<dbReference type="AlphaFoldDB" id="A0AA41R421"/>
<sequence>MENNDRTIIEVRDLEARYGETTILKDVNIDVRAGEILAVIGGSGCGKTTLLKHMVGLSRPYGGHITIDGIDITNGDEKSFARALRKIGILFQGGALFSSMTIAENVALPLRAFTDLPPDAVGTLVRMKLCSVDLGGYEHHLPSELSGGMIKRAALARSLALNPEILFLDEPTAGLDPVISAEIEALIMRINHQFRTTMIIITHSLDIIYEVAHRVVMLDKSAKGIIAQGDPKELRRSSPNAVVRQFFNRQANLSKRSTWQP</sequence>
<dbReference type="PANTHER" id="PTHR43023:SF3">
    <property type="entry name" value="PROTEIN TRIGALACTOSYLDIACYLGLYCEROL 3, CHLOROPLASTIC"/>
    <property type="match status" value="1"/>
</dbReference>
<dbReference type="InterPro" id="IPR027417">
    <property type="entry name" value="P-loop_NTPase"/>
</dbReference>
<name>A0AA41R421_9BACT</name>
<dbReference type="SUPFAM" id="SSF52540">
    <property type="entry name" value="P-loop containing nucleoside triphosphate hydrolases"/>
    <property type="match status" value="1"/>
</dbReference>
<dbReference type="Proteomes" id="UP001165427">
    <property type="component" value="Unassembled WGS sequence"/>
</dbReference>
<dbReference type="InterPro" id="IPR003593">
    <property type="entry name" value="AAA+_ATPase"/>
</dbReference>
<dbReference type="PROSITE" id="PS00211">
    <property type="entry name" value="ABC_TRANSPORTER_1"/>
    <property type="match status" value="1"/>
</dbReference>
<evidence type="ECO:0000256" key="3">
    <source>
        <dbReference type="ARBA" id="ARBA00022840"/>
    </source>
</evidence>
<keyword evidence="1" id="KW-0813">Transport</keyword>
<dbReference type="InterPro" id="IPR003439">
    <property type="entry name" value="ABC_transporter-like_ATP-bd"/>
</dbReference>